<protein>
    <submittedName>
        <fullName evidence="1">Nad dependent epimerase</fullName>
    </submittedName>
</protein>
<dbReference type="Proteomes" id="UP000183809">
    <property type="component" value="Unassembled WGS sequence"/>
</dbReference>
<comment type="caution">
    <text evidence="1">The sequence shown here is derived from an EMBL/GenBank/DDBJ whole genome shotgun (WGS) entry which is preliminary data.</text>
</comment>
<evidence type="ECO:0000313" key="2">
    <source>
        <dbReference type="Proteomes" id="UP000183809"/>
    </source>
</evidence>
<accession>A0A1J9QWB0</accession>
<evidence type="ECO:0000313" key="1">
    <source>
        <dbReference type="EMBL" id="OJD32673.1"/>
    </source>
</evidence>
<dbReference type="RefSeq" id="XP_020128933.1">
    <property type="nucleotide sequence ID" value="XM_020275021.1"/>
</dbReference>
<dbReference type="PANTHER" id="PTHR36978:SF4">
    <property type="entry name" value="P-LOOP CONTAINING NUCLEOSIDE TRIPHOSPHATE HYDROLASE PROTEIN"/>
    <property type="match status" value="1"/>
</dbReference>
<dbReference type="Gene3D" id="3.40.50.300">
    <property type="entry name" value="P-loop containing nucleotide triphosphate hydrolases"/>
    <property type="match status" value="1"/>
</dbReference>
<dbReference type="GeneID" id="31015282"/>
<dbReference type="AlphaFoldDB" id="A0A1J9QWB0"/>
<dbReference type="SUPFAM" id="SSF52540">
    <property type="entry name" value="P-loop containing nucleoside triphosphate hydrolases"/>
    <property type="match status" value="1"/>
</dbReference>
<proteinExistence type="predicted"/>
<gene>
    <name evidence="1" type="ORF">BKCO1_37000141</name>
</gene>
<dbReference type="InterPro" id="IPR040632">
    <property type="entry name" value="Sulfotransfer_4"/>
</dbReference>
<organism evidence="1 2">
    <name type="scientific">Diplodia corticola</name>
    <dbReference type="NCBI Taxonomy" id="236234"/>
    <lineage>
        <taxon>Eukaryota</taxon>
        <taxon>Fungi</taxon>
        <taxon>Dikarya</taxon>
        <taxon>Ascomycota</taxon>
        <taxon>Pezizomycotina</taxon>
        <taxon>Dothideomycetes</taxon>
        <taxon>Dothideomycetes incertae sedis</taxon>
        <taxon>Botryosphaeriales</taxon>
        <taxon>Botryosphaeriaceae</taxon>
        <taxon>Diplodia</taxon>
    </lineage>
</organism>
<dbReference type="STRING" id="236234.A0A1J9QWB0"/>
<reference evidence="1 2" key="1">
    <citation type="submission" date="2016-10" db="EMBL/GenBank/DDBJ databases">
        <title>Proteomics and genomics reveal pathogen-plant mechanisms compatible with a hemibiotrophic lifestyle of Diplodia corticola.</title>
        <authorList>
            <person name="Fernandes I."/>
            <person name="De Jonge R."/>
            <person name="Van De Peer Y."/>
            <person name="Devreese B."/>
            <person name="Alves A."/>
            <person name="Esteves A.C."/>
        </authorList>
    </citation>
    <scope>NUCLEOTIDE SEQUENCE [LARGE SCALE GENOMIC DNA]</scope>
    <source>
        <strain evidence="1 2">CBS 112549</strain>
    </source>
</reference>
<dbReference type="Pfam" id="PF17784">
    <property type="entry name" value="Sulfotransfer_4"/>
    <property type="match status" value="1"/>
</dbReference>
<keyword evidence="2" id="KW-1185">Reference proteome</keyword>
<name>A0A1J9QWB0_9PEZI</name>
<dbReference type="EMBL" id="MNUE01000037">
    <property type="protein sequence ID" value="OJD32673.1"/>
    <property type="molecule type" value="Genomic_DNA"/>
</dbReference>
<dbReference type="PANTHER" id="PTHR36978">
    <property type="entry name" value="P-LOOP CONTAINING NUCLEOTIDE TRIPHOSPHATE HYDROLASE"/>
    <property type="match status" value="1"/>
</dbReference>
<sequence>MCIFCPPPLDDFEDVTTAHSNPQWPTTPRLIDRLPDPPHPQEMQLLILGLPRTGLVSLRHALTHLGYNPFSAATLSATPSLYAYWEEALRAKYLDDGAPFGAREYAKLLAAHDACIDAPASLLASDLIAAYPRAKVVLTTCDADAWARYTLHHHQMVDSSLDSRGWGSAWNPFAAGGAWEKWRRFERFLRPLLAPRGEKDAFCRHEDEILRLVPEDRLLVYSVAEGWGPLCEFLGREVPDVPFPHVGDGGAGEEGSDEYVLERWWRGVGSAVRRAVLPSVGAVVGSAAWWLRGGSSWVFFH</sequence>
<dbReference type="OrthoDB" id="408152at2759"/>
<dbReference type="InterPro" id="IPR027417">
    <property type="entry name" value="P-loop_NTPase"/>
</dbReference>